<dbReference type="PANTHER" id="PTHR30250:SF10">
    <property type="entry name" value="LIPOPOLYSACCHARIDE BIOSYNTHESIS PROTEIN WZXC"/>
    <property type="match status" value="1"/>
</dbReference>
<comment type="similarity">
    <text evidence="2">Belongs to the polysaccharide synthase family.</text>
</comment>
<name>A0A975H6K1_9FLAO</name>
<dbReference type="KEGG" id="pcea:J3359_17255"/>
<keyword evidence="3" id="KW-1003">Cell membrane</keyword>
<feature type="transmembrane region" description="Helical" evidence="7">
    <location>
        <begin position="379"/>
        <end position="401"/>
    </location>
</feature>
<keyword evidence="9" id="KW-1185">Reference proteome</keyword>
<feature type="transmembrane region" description="Helical" evidence="7">
    <location>
        <begin position="285"/>
        <end position="308"/>
    </location>
</feature>
<dbReference type="PANTHER" id="PTHR30250">
    <property type="entry name" value="PST FAMILY PREDICTED COLANIC ACID TRANSPORTER"/>
    <property type="match status" value="1"/>
</dbReference>
<feature type="transmembrane region" description="Helical" evidence="7">
    <location>
        <begin position="12"/>
        <end position="35"/>
    </location>
</feature>
<evidence type="ECO:0000256" key="7">
    <source>
        <dbReference type="SAM" id="Phobius"/>
    </source>
</evidence>
<dbReference type="RefSeq" id="WP_208078356.1">
    <property type="nucleotide sequence ID" value="NZ_CP071869.1"/>
</dbReference>
<feature type="transmembrane region" description="Helical" evidence="7">
    <location>
        <begin position="41"/>
        <end position="58"/>
    </location>
</feature>
<dbReference type="Proteomes" id="UP000663920">
    <property type="component" value="Chromosome"/>
</dbReference>
<evidence type="ECO:0000256" key="6">
    <source>
        <dbReference type="ARBA" id="ARBA00023136"/>
    </source>
</evidence>
<evidence type="ECO:0000256" key="2">
    <source>
        <dbReference type="ARBA" id="ARBA00007430"/>
    </source>
</evidence>
<feature type="transmembrane region" description="Helical" evidence="7">
    <location>
        <begin position="170"/>
        <end position="192"/>
    </location>
</feature>
<evidence type="ECO:0000313" key="8">
    <source>
        <dbReference type="EMBL" id="QTE22517.1"/>
    </source>
</evidence>
<dbReference type="Pfam" id="PF13440">
    <property type="entry name" value="Polysacc_synt_3"/>
    <property type="match status" value="1"/>
</dbReference>
<keyword evidence="5 7" id="KW-1133">Transmembrane helix</keyword>
<evidence type="ECO:0000256" key="3">
    <source>
        <dbReference type="ARBA" id="ARBA00022475"/>
    </source>
</evidence>
<dbReference type="GO" id="GO:0005886">
    <property type="term" value="C:plasma membrane"/>
    <property type="evidence" value="ECO:0007669"/>
    <property type="project" value="UniProtKB-SubCell"/>
</dbReference>
<dbReference type="AlphaFoldDB" id="A0A975H6K1"/>
<evidence type="ECO:0000256" key="1">
    <source>
        <dbReference type="ARBA" id="ARBA00004651"/>
    </source>
</evidence>
<dbReference type="EMBL" id="CP071869">
    <property type="protein sequence ID" value="QTE22517.1"/>
    <property type="molecule type" value="Genomic_DNA"/>
</dbReference>
<evidence type="ECO:0000256" key="4">
    <source>
        <dbReference type="ARBA" id="ARBA00022692"/>
    </source>
</evidence>
<sequence length="433" mass="48799">MSLKKQVTKGVKWTTASSIVLAIVAILKISVLARFLDKADFGLMALVTFVMSFMELFNDMGLSSAILHKQDITKKQYASLYWINWCVSLLLFGLLYLLTPYVASFYEQPLLNTLIPLIGINLLLSGLGRQFKTIQQKKMLFNLIGIIEIVGACFSLIIAIFLAIKGYGVFSLVYSLIFQSLFTNISFFIIGIKQQGLIFHFKFIEIQSFIKIGIYQVGGQIINYFNRDLDILLIGKLFSADALGGYSLAKQLVFRPAQLINPILVKVATPTLALFQKDINELKKAYLRLINIVASINIPIYFGVIIFASFIVQVLYGTGFENIVIIVRILSVYMIFRSLGNPIGSLVVATGRTDLEFVWNVIVLLITPLFIYLGSRFSIVGVTIGVTLSMIILYLPAWRLLVFKLTRASFLEYFKACFKMNFNFLGLLKNKFN</sequence>
<evidence type="ECO:0000256" key="5">
    <source>
        <dbReference type="ARBA" id="ARBA00022989"/>
    </source>
</evidence>
<feature type="transmembrane region" description="Helical" evidence="7">
    <location>
        <begin position="79"/>
        <end position="98"/>
    </location>
</feature>
<keyword evidence="4 7" id="KW-0812">Transmembrane</keyword>
<proteinExistence type="inferred from homology"/>
<evidence type="ECO:0000313" key="9">
    <source>
        <dbReference type="Proteomes" id="UP000663920"/>
    </source>
</evidence>
<comment type="subcellular location">
    <subcellularLocation>
        <location evidence="1">Cell membrane</location>
        <topology evidence="1">Multi-pass membrane protein</topology>
    </subcellularLocation>
</comment>
<keyword evidence="6 7" id="KW-0472">Membrane</keyword>
<organism evidence="8 9">
    <name type="scientific">Polaribacter cellanae</name>
    <dbReference type="NCBI Taxonomy" id="2818493"/>
    <lineage>
        <taxon>Bacteria</taxon>
        <taxon>Pseudomonadati</taxon>
        <taxon>Bacteroidota</taxon>
        <taxon>Flavobacteriia</taxon>
        <taxon>Flavobacteriales</taxon>
        <taxon>Flavobacteriaceae</taxon>
    </lineage>
</organism>
<accession>A0A975H6K1</accession>
<feature type="transmembrane region" description="Helical" evidence="7">
    <location>
        <begin position="110"/>
        <end position="128"/>
    </location>
</feature>
<feature type="transmembrane region" description="Helical" evidence="7">
    <location>
        <begin position="140"/>
        <end position="164"/>
    </location>
</feature>
<protein>
    <submittedName>
        <fullName evidence="8">MOP flippase family protein</fullName>
    </submittedName>
</protein>
<dbReference type="CDD" id="cd13127">
    <property type="entry name" value="MATE_tuaB_like"/>
    <property type="match status" value="1"/>
</dbReference>
<dbReference type="NCBIfam" id="NF007773">
    <property type="entry name" value="PRK10459.1"/>
    <property type="match status" value="1"/>
</dbReference>
<dbReference type="InterPro" id="IPR050833">
    <property type="entry name" value="Poly_Biosynth_Transport"/>
</dbReference>
<reference evidence="8 9" key="1">
    <citation type="submission" date="2021-03" db="EMBL/GenBank/DDBJ databases">
        <title>Complete genome of Polaribacter_sp.SM13.</title>
        <authorList>
            <person name="Jeong S.W."/>
            <person name="Bae J.W."/>
        </authorList>
    </citation>
    <scope>NUCLEOTIDE SEQUENCE [LARGE SCALE GENOMIC DNA]</scope>
    <source>
        <strain evidence="8 9">SM13</strain>
    </source>
</reference>
<feature type="transmembrane region" description="Helical" evidence="7">
    <location>
        <begin position="357"/>
        <end position="373"/>
    </location>
</feature>
<gene>
    <name evidence="8" type="ORF">J3359_17255</name>
</gene>